<dbReference type="InterPro" id="IPR049804">
    <property type="entry name" value="Choice_anch_L"/>
</dbReference>
<feature type="signal peptide" evidence="1">
    <location>
        <begin position="1"/>
        <end position="22"/>
    </location>
</feature>
<evidence type="ECO:0000313" key="3">
    <source>
        <dbReference type="Proteomes" id="UP001600109"/>
    </source>
</evidence>
<dbReference type="NCBIfam" id="TIGR04131">
    <property type="entry name" value="Bac_Flav_CTERM"/>
    <property type="match status" value="1"/>
</dbReference>
<organism evidence="2 3">
    <name type="scientific">Flavobacterium xylosi</name>
    <dbReference type="NCBI Taxonomy" id="3230415"/>
    <lineage>
        <taxon>Bacteria</taxon>
        <taxon>Pseudomonadati</taxon>
        <taxon>Bacteroidota</taxon>
        <taxon>Flavobacteriia</taxon>
        <taxon>Flavobacteriales</taxon>
        <taxon>Flavobacteriaceae</taxon>
        <taxon>Flavobacterium</taxon>
    </lineage>
</organism>
<gene>
    <name evidence="2" type="ORF">ACFX5E_07545</name>
</gene>
<dbReference type="Pfam" id="PF13585">
    <property type="entry name" value="CHU_C"/>
    <property type="match status" value="1"/>
</dbReference>
<reference evidence="2 3" key="1">
    <citation type="submission" date="2024-06" db="EMBL/GenBank/DDBJ databases">
        <title>Flavobacterium spp. isolated from glacier.</title>
        <authorList>
            <person name="Han D."/>
        </authorList>
    </citation>
    <scope>NUCLEOTIDE SEQUENCE [LARGE SCALE GENOMIC DNA]</scope>
    <source>
        <strain evidence="2 3">LS2P90</strain>
    </source>
</reference>
<accession>A0ABW6HV89</accession>
<proteinExistence type="predicted"/>
<dbReference type="EMBL" id="JBHZPZ010000007">
    <property type="protein sequence ID" value="MFE3867925.1"/>
    <property type="molecule type" value="Genomic_DNA"/>
</dbReference>
<name>A0ABW6HV89_9FLAO</name>
<evidence type="ECO:0000256" key="1">
    <source>
        <dbReference type="SAM" id="SignalP"/>
    </source>
</evidence>
<dbReference type="Proteomes" id="UP001600109">
    <property type="component" value="Unassembled WGS sequence"/>
</dbReference>
<protein>
    <submittedName>
        <fullName evidence="2">Choice-of-anchor L domain-containing protein</fullName>
    </submittedName>
</protein>
<comment type="caution">
    <text evidence="2">The sequence shown here is derived from an EMBL/GenBank/DDBJ whole genome shotgun (WGS) entry which is preliminary data.</text>
</comment>
<keyword evidence="3" id="KW-1185">Reference proteome</keyword>
<keyword evidence="1" id="KW-0732">Signal</keyword>
<dbReference type="InterPro" id="IPR026341">
    <property type="entry name" value="T9SS_type_B"/>
</dbReference>
<evidence type="ECO:0000313" key="2">
    <source>
        <dbReference type="EMBL" id="MFE3867925.1"/>
    </source>
</evidence>
<feature type="chain" id="PRO_5045065383" evidence="1">
    <location>
        <begin position="23"/>
        <end position="784"/>
    </location>
</feature>
<sequence length="784" mass="85266">MNCIKKNSLYIFIFCSTSIATAQSISVNDSYTAQQLVENVLVNNSSCASISNSIATGDTSTPGKKSYAYFNNQGGSFPFTEGVLLSSWSSIYSVGPFLREPTSGPNSGTSNWKGDADLEQALGITNTSNATILEFNFTALTNLISFNYLFASNEYQDNFPCNYSDGFAFLIKEVGANTFQNLAVLPGTNIPVSSKTVHPLIPIFNSTTGPKPGCPAINESYFGSLNTSSTNSSPINYGGQTKILNAQTNVVVGKTYQVKLVIADQGGTYYDSAIFIEAGSFSSKIDLGPNRLSPNNPICYGENFIIDTKLSATYSYKWYKNGSLTPIPGEISHSLNVTDTGIYKVEVELGSPNCIATGEIKIEFTPRIIINDTTLVQCDANTDGITVYDLTRVDNLVKNNDPGLSAVVYYESLIEAQGQSNPITNPTTYKNKTPNQIVFARVTNSFGCVDYAEVKLLISNKSISPQNLISTCDDDGVQDGLYHFDLNAQVTPQVLSGLPAGLIVEYYLNTIDAISQKNPLPNIFNNTIANQQTIYARIVNGSDCYAITPETLIFNTFNPPNFQDETASLCNGASINLTVNTGFSSYLWNTGETSNTITVTLPGNYFVKVTSTNGCIATKNYSVTASGVAIITGAIINDFAGNGNSVLIEYTGIGNYEFSLDGSFFQDNPLFKGMAAGEYLVYARDINGCGLSIPFKIYVLDYPRYFTPNGDGYNDSWEIKNLGLLPKSTLTIFDRYGKLLKQFTSNGSGWNGTLNGYLLPADDYWFNITFEDNKTIKGHFSLKR</sequence>
<dbReference type="NCBIfam" id="NF038133">
    <property type="entry name" value="choice_anch_L"/>
    <property type="match status" value="1"/>
</dbReference>
<dbReference type="RefSeq" id="WP_379854583.1">
    <property type="nucleotide sequence ID" value="NZ_JBHZPZ010000007.1"/>
</dbReference>